<evidence type="ECO:0000259" key="10">
    <source>
        <dbReference type="PROSITE" id="PS51873"/>
    </source>
</evidence>
<dbReference type="AlphaFoldDB" id="A0A8I5NF68"/>
<keyword evidence="5" id="KW-0677">Repeat</keyword>
<dbReference type="FunFam" id="1.20.120.1750:FF:000036">
    <property type="entry name" value="RBR-type E3 ubiquitin transferase"/>
    <property type="match status" value="1"/>
</dbReference>
<dbReference type="InterPro" id="IPR002867">
    <property type="entry name" value="IBR_dom"/>
</dbReference>
<comment type="catalytic activity">
    <reaction evidence="1">
        <text>[E2 ubiquitin-conjugating enzyme]-S-ubiquitinyl-L-cysteine + [acceptor protein]-L-lysine = [E2 ubiquitin-conjugating enzyme]-L-cysteine + [acceptor protein]-N(6)-ubiquitinyl-L-lysine.</text>
        <dbReference type="EC" id="2.3.2.31"/>
    </reaction>
</comment>
<dbReference type="PROSITE" id="PS51873">
    <property type="entry name" value="TRIAD"/>
    <property type="match status" value="1"/>
</dbReference>
<reference evidence="11 12" key="1">
    <citation type="submission" date="2012-03" db="EMBL/GenBank/DDBJ databases">
        <title>Whole Genome Assembly of Papio anubis.</title>
        <authorList>
            <person name="Liu Y.L."/>
            <person name="Abraham K.A."/>
            <person name="Akbar H.A."/>
            <person name="Ali S.A."/>
            <person name="Anosike U.A."/>
            <person name="Aqrawi P.A."/>
            <person name="Arias F.A."/>
            <person name="Attaway T.A."/>
            <person name="Awwad R.A."/>
            <person name="Babu C.B."/>
            <person name="Bandaranaike D.B."/>
            <person name="Battles P.B."/>
            <person name="Bell A.B."/>
            <person name="Beltran B.B."/>
            <person name="Berhane-Mersha D.B."/>
            <person name="Bess C.B."/>
            <person name="Bickham C.B."/>
            <person name="Bolden T.B."/>
            <person name="Carter K.C."/>
            <person name="Chau D.C."/>
            <person name="Chavez A.C."/>
            <person name="Clerc-Blankenburg K.C."/>
            <person name="Coyle M.C."/>
            <person name="Dao M.D."/>
            <person name="Davila M.L.D."/>
            <person name="Davy-Carroll L.D."/>
            <person name="Denson S.D."/>
            <person name="Dinh H.D."/>
            <person name="Fernandez S.F."/>
            <person name="Fernando P.F."/>
            <person name="Forbes L.F."/>
            <person name="Francis C.F."/>
            <person name="Francisco L.F."/>
            <person name="Fu Q.F."/>
            <person name="Garcia-Iii R.G."/>
            <person name="Garrett T.G."/>
            <person name="Gross S.G."/>
            <person name="Gubbala S.G."/>
            <person name="Hirani K.H."/>
            <person name="Hogues M.H."/>
            <person name="Hollins B.H."/>
            <person name="Jackson L.J."/>
            <person name="Javaid M.J."/>
            <person name="Jhangiani S.J."/>
            <person name="Johnson A.J."/>
            <person name="Johnson B.J."/>
            <person name="Jones J.J."/>
            <person name="Joshi V.J."/>
            <person name="Kalu J.K."/>
            <person name="Khan N.K."/>
            <person name="Korchina V.K."/>
            <person name="Kovar C.K."/>
            <person name="Lago L.L."/>
            <person name="Lara F.L."/>
            <person name="Le T.-K.L."/>
            <person name="Lee S.L."/>
            <person name="Legall-Iii F.L."/>
            <person name="Lemon S.L."/>
            <person name="Liu J.L."/>
            <person name="Liu Y.-S.L."/>
            <person name="Liyanage D.L."/>
            <person name="Lopez J.L."/>
            <person name="Lorensuhewa L.L."/>
            <person name="Mata R.M."/>
            <person name="Mathew T.M."/>
            <person name="Mercado C.M."/>
            <person name="Mercado I.M."/>
            <person name="Morales K.M."/>
            <person name="Morgan M.M."/>
            <person name="Munidasa M.M."/>
            <person name="Ngo D.N."/>
            <person name="Nguyen L.N."/>
            <person name="Nguyen T.N."/>
            <person name="Nguyen N.N."/>
            <person name="Obregon M.O."/>
            <person name="Okwuonu G.O."/>
            <person name="Ongeri F.O."/>
            <person name="Onwere C.O."/>
            <person name="Osifeso I.O."/>
            <person name="Parra A.P."/>
            <person name="Patil S.P."/>
            <person name="Perez A.P."/>
            <person name="Perez Y.P."/>
            <person name="Pham C.P."/>
            <person name="Pu L.-L.P."/>
            <person name="Puazo M.P."/>
            <person name="Quiroz J.Q."/>
            <person name="Rouhana J.R."/>
            <person name="Ruiz M.R."/>
            <person name="Ruiz S.-J.R."/>
            <person name="Saada N.S."/>
            <person name="Santibanez J.S."/>
            <person name="Scheel M.S."/>
            <person name="Schneider B.S."/>
            <person name="Simmons D.S."/>
            <person name="Sisson I.S."/>
            <person name="Tang L.-Y.T."/>
            <person name="Thornton R.T."/>
            <person name="Tisius J.T."/>
            <person name="Toledanes G.T."/>
            <person name="Trejos Z.T."/>
            <person name="Usmani K.U."/>
            <person name="Varghese R.V."/>
            <person name="Vattathil S.V."/>
            <person name="Vee V.V."/>
            <person name="Walker D.W."/>
            <person name="Weissenberger G.W."/>
            <person name="White C.W."/>
            <person name="Williams A.W."/>
            <person name="Woodworth J.W."/>
            <person name="Wright R.W."/>
            <person name="Zhu Y.Z."/>
            <person name="Han Y.H."/>
            <person name="Newsham I.N."/>
            <person name="Nazareth L.N."/>
            <person name="Worley K.W."/>
            <person name="Muzny D.M."/>
            <person name="Rogers J.R."/>
            <person name="Gibbs R.G."/>
        </authorList>
    </citation>
    <scope>NUCLEOTIDE SEQUENCE [LARGE SCALE GENOMIC DNA]</scope>
</reference>
<dbReference type="EC" id="2.3.2.31" evidence="2"/>
<sequence>MALRGGLQPLHPPAPMAGLGAAGGETVPHAVQSTWRQANNATPPNRKFLIWRQTGRRSLGTPGPDLGFCLRLWRVQGQTVAPGPPSQLPMSHSAPEPPLKFVQGKDEITGDEYDGVDRVEMSCGHAVDPENLKLWCLQLIKQGKYTLHCPAEVKGKKCGAQWLYPEVRRCTQLSDSEQQEFEQGLAQAAMRRYCNLKVCPGCRSLVERKDPAELRVHCTVCCTIRGVPYDFCWQCMQAWKGPMLSSNRCGNEDCRDPILHILATCATKDLPDSSIQGCPSIRACPECGLLIEHKERCKYVTCSRCDTKFCFACLETAQACEAAKPASWFKRCAKPLAPRQSHVPVWSPYQQRLLLQGQPLELEAFQPRAVFAQQPAANEGRCLIL</sequence>
<dbReference type="InterPro" id="IPR044066">
    <property type="entry name" value="TRIAD_supradom"/>
</dbReference>
<protein>
    <recommendedName>
        <fullName evidence="2">RBR-type E3 ubiquitin transferase</fullName>
        <ecNumber evidence="2">2.3.2.31</ecNumber>
    </recommendedName>
</protein>
<evidence type="ECO:0000256" key="9">
    <source>
        <dbReference type="SAM" id="MobiDB-lite"/>
    </source>
</evidence>
<accession>A0A8I5NF68</accession>
<keyword evidence="7" id="KW-0833">Ubl conjugation pathway</keyword>
<dbReference type="Ensembl" id="ENSPANT00000072036.1">
    <property type="protein sequence ID" value="ENSPANP00000051698.1"/>
    <property type="gene ID" value="ENSPANG00000048005.1"/>
</dbReference>
<reference evidence="11" key="2">
    <citation type="submission" date="2025-08" db="UniProtKB">
        <authorList>
            <consortium name="Ensembl"/>
        </authorList>
    </citation>
    <scope>IDENTIFICATION</scope>
</reference>
<dbReference type="InterPro" id="IPR031127">
    <property type="entry name" value="E3_UB_ligase_RBR"/>
</dbReference>
<keyword evidence="8" id="KW-0862">Zinc</keyword>
<dbReference type="OMA" id="EHERMCK"/>
<dbReference type="CDD" id="cd20336">
    <property type="entry name" value="Rcat_RBR"/>
    <property type="match status" value="1"/>
</dbReference>
<evidence type="ECO:0000256" key="6">
    <source>
        <dbReference type="ARBA" id="ARBA00022771"/>
    </source>
</evidence>
<keyword evidence="4" id="KW-0479">Metal-binding</keyword>
<feature type="region of interest" description="Disordered" evidence="9">
    <location>
        <begin position="81"/>
        <end position="100"/>
    </location>
</feature>
<dbReference type="Pfam" id="PF01485">
    <property type="entry name" value="IBR"/>
    <property type="match status" value="1"/>
</dbReference>
<evidence type="ECO:0000313" key="12">
    <source>
        <dbReference type="Proteomes" id="UP000028761"/>
    </source>
</evidence>
<evidence type="ECO:0000256" key="4">
    <source>
        <dbReference type="ARBA" id="ARBA00022723"/>
    </source>
</evidence>
<dbReference type="PANTHER" id="PTHR11685">
    <property type="entry name" value="RBR FAMILY RING FINGER AND IBR DOMAIN-CONTAINING"/>
    <property type="match status" value="1"/>
</dbReference>
<evidence type="ECO:0000256" key="8">
    <source>
        <dbReference type="ARBA" id="ARBA00022833"/>
    </source>
</evidence>
<evidence type="ECO:0000256" key="3">
    <source>
        <dbReference type="ARBA" id="ARBA00022679"/>
    </source>
</evidence>
<evidence type="ECO:0000256" key="1">
    <source>
        <dbReference type="ARBA" id="ARBA00001798"/>
    </source>
</evidence>
<evidence type="ECO:0000256" key="7">
    <source>
        <dbReference type="ARBA" id="ARBA00022786"/>
    </source>
</evidence>
<feature type="region of interest" description="Disordered" evidence="9">
    <location>
        <begin position="1"/>
        <end position="25"/>
    </location>
</feature>
<dbReference type="Proteomes" id="UP000028761">
    <property type="component" value="Chromosome 10"/>
</dbReference>
<reference evidence="11" key="3">
    <citation type="submission" date="2025-09" db="UniProtKB">
        <authorList>
            <consortium name="Ensembl"/>
        </authorList>
    </citation>
    <scope>IDENTIFICATION</scope>
</reference>
<feature type="domain" description="RING-type" evidence="10">
    <location>
        <begin position="102"/>
        <end position="336"/>
    </location>
</feature>
<dbReference type="SMART" id="SM00647">
    <property type="entry name" value="IBR"/>
    <property type="match status" value="2"/>
</dbReference>
<proteinExistence type="predicted"/>
<dbReference type="Gene3D" id="1.20.120.1750">
    <property type="match status" value="1"/>
</dbReference>
<dbReference type="GeneTree" id="ENSGT00510000050415"/>
<dbReference type="GO" id="GO:0061630">
    <property type="term" value="F:ubiquitin protein ligase activity"/>
    <property type="evidence" value="ECO:0007669"/>
    <property type="project" value="UniProtKB-EC"/>
</dbReference>
<dbReference type="GO" id="GO:0016567">
    <property type="term" value="P:protein ubiquitination"/>
    <property type="evidence" value="ECO:0007669"/>
    <property type="project" value="InterPro"/>
</dbReference>
<evidence type="ECO:0000256" key="5">
    <source>
        <dbReference type="ARBA" id="ARBA00022737"/>
    </source>
</evidence>
<dbReference type="GO" id="GO:0008270">
    <property type="term" value="F:zinc ion binding"/>
    <property type="evidence" value="ECO:0007669"/>
    <property type="project" value="UniProtKB-KW"/>
</dbReference>
<organism evidence="11 12">
    <name type="scientific">Papio anubis</name>
    <name type="common">Olive baboon</name>
    <dbReference type="NCBI Taxonomy" id="9555"/>
    <lineage>
        <taxon>Eukaryota</taxon>
        <taxon>Metazoa</taxon>
        <taxon>Chordata</taxon>
        <taxon>Craniata</taxon>
        <taxon>Vertebrata</taxon>
        <taxon>Euteleostomi</taxon>
        <taxon>Mammalia</taxon>
        <taxon>Eutheria</taxon>
        <taxon>Euarchontoglires</taxon>
        <taxon>Primates</taxon>
        <taxon>Haplorrhini</taxon>
        <taxon>Catarrhini</taxon>
        <taxon>Cercopithecidae</taxon>
        <taxon>Cercopithecinae</taxon>
        <taxon>Papio</taxon>
    </lineage>
</organism>
<keyword evidence="3" id="KW-0808">Transferase</keyword>
<evidence type="ECO:0000313" key="11">
    <source>
        <dbReference type="Ensembl" id="ENSPANP00000051698.1"/>
    </source>
</evidence>
<keyword evidence="12" id="KW-1185">Reference proteome</keyword>
<name>A0A8I5NF68_PAPAN</name>
<dbReference type="SUPFAM" id="SSF57850">
    <property type="entry name" value="RING/U-box"/>
    <property type="match status" value="1"/>
</dbReference>
<evidence type="ECO:0000256" key="2">
    <source>
        <dbReference type="ARBA" id="ARBA00012251"/>
    </source>
</evidence>
<keyword evidence="6" id="KW-0863">Zinc-finger</keyword>